<evidence type="ECO:0000313" key="10">
    <source>
        <dbReference type="Proteomes" id="UP000589716"/>
    </source>
</evidence>
<dbReference type="InterPro" id="IPR020980">
    <property type="entry name" value="Membrane_HflK_N"/>
</dbReference>
<proteinExistence type="inferred from homology"/>
<dbReference type="InterPro" id="IPR036013">
    <property type="entry name" value="Band_7/SPFH_dom_sf"/>
</dbReference>
<comment type="function">
    <text evidence="6">HflC and HflK could encode or regulate a protease.</text>
</comment>
<dbReference type="CDD" id="cd03404">
    <property type="entry name" value="SPFH_HflK"/>
    <property type="match status" value="1"/>
</dbReference>
<organism evidence="9 10">
    <name type="scientific">Ottowia beijingensis</name>
    <dbReference type="NCBI Taxonomy" id="1207057"/>
    <lineage>
        <taxon>Bacteria</taxon>
        <taxon>Pseudomonadati</taxon>
        <taxon>Pseudomonadota</taxon>
        <taxon>Betaproteobacteria</taxon>
        <taxon>Burkholderiales</taxon>
        <taxon>Comamonadaceae</taxon>
        <taxon>Ottowia</taxon>
    </lineage>
</organism>
<comment type="caution">
    <text evidence="9">The sequence shown here is derived from an EMBL/GenBank/DDBJ whole genome shotgun (WGS) entry which is preliminary data.</text>
</comment>
<dbReference type="GO" id="GO:0006508">
    <property type="term" value="P:proteolysis"/>
    <property type="evidence" value="ECO:0007669"/>
    <property type="project" value="UniProtKB-KW"/>
</dbReference>
<protein>
    <recommendedName>
        <fullName evidence="6">Protein HflK</fullName>
    </recommendedName>
</protein>
<keyword evidence="4 6" id="KW-1133">Transmembrane helix</keyword>
<name>A0A853IUG9_9BURK</name>
<feature type="region of interest" description="Disordered" evidence="7">
    <location>
        <begin position="414"/>
        <end position="450"/>
    </location>
</feature>
<keyword evidence="3 6" id="KW-0812">Transmembrane</keyword>
<keyword evidence="5 6" id="KW-0472">Membrane</keyword>
<dbReference type="SUPFAM" id="SSF117892">
    <property type="entry name" value="Band 7/SPFH domain"/>
    <property type="match status" value="1"/>
</dbReference>
<dbReference type="InterPro" id="IPR050710">
    <property type="entry name" value="Band7/mec-2_domain"/>
</dbReference>
<keyword evidence="10" id="KW-1185">Reference proteome</keyword>
<dbReference type="SMART" id="SM00244">
    <property type="entry name" value="PHB"/>
    <property type="match status" value="1"/>
</dbReference>
<dbReference type="InterPro" id="IPR001107">
    <property type="entry name" value="Band_7"/>
</dbReference>
<feature type="compositionally biased region" description="Low complexity" evidence="7">
    <location>
        <begin position="414"/>
        <end position="425"/>
    </location>
</feature>
<dbReference type="Proteomes" id="UP000589716">
    <property type="component" value="Unassembled WGS sequence"/>
</dbReference>
<dbReference type="Gene3D" id="3.30.479.30">
    <property type="entry name" value="Band 7 domain"/>
    <property type="match status" value="1"/>
</dbReference>
<dbReference type="NCBIfam" id="TIGR01933">
    <property type="entry name" value="hflK"/>
    <property type="match status" value="1"/>
</dbReference>
<feature type="transmembrane region" description="Helical" evidence="6">
    <location>
        <begin position="113"/>
        <end position="134"/>
    </location>
</feature>
<accession>A0A853IUG9</accession>
<evidence type="ECO:0000256" key="7">
    <source>
        <dbReference type="SAM" id="MobiDB-lite"/>
    </source>
</evidence>
<keyword evidence="9" id="KW-0645">Protease</keyword>
<keyword evidence="9" id="KW-0378">Hydrolase</keyword>
<dbReference type="AlphaFoldDB" id="A0A853IUG9"/>
<evidence type="ECO:0000259" key="8">
    <source>
        <dbReference type="SMART" id="SM00244"/>
    </source>
</evidence>
<feature type="compositionally biased region" description="Basic and acidic residues" evidence="7">
    <location>
        <begin position="40"/>
        <end position="49"/>
    </location>
</feature>
<dbReference type="GO" id="GO:0016020">
    <property type="term" value="C:membrane"/>
    <property type="evidence" value="ECO:0007669"/>
    <property type="project" value="UniProtKB-SubCell"/>
</dbReference>
<reference evidence="9 10" key="1">
    <citation type="submission" date="2020-07" db="EMBL/GenBank/DDBJ databases">
        <authorList>
            <person name="Maaloum M."/>
        </authorList>
    </citation>
    <scope>NUCLEOTIDE SEQUENCE [LARGE SCALE GENOMIC DNA]</scope>
    <source>
        <strain evidence="9 10">GCS-AN-3</strain>
    </source>
</reference>
<evidence type="ECO:0000313" key="9">
    <source>
        <dbReference type="EMBL" id="NZA02895.1"/>
    </source>
</evidence>
<dbReference type="EMBL" id="JACCKX010000001">
    <property type="protein sequence ID" value="NZA02895.1"/>
    <property type="molecule type" value="Genomic_DNA"/>
</dbReference>
<evidence type="ECO:0000256" key="6">
    <source>
        <dbReference type="RuleBase" id="RU364113"/>
    </source>
</evidence>
<comment type="similarity">
    <text evidence="2 6">Belongs to the band 7/mec-2 family. HflK subfamily.</text>
</comment>
<sequence>MKDRTSALRLALWPRRIRGMFNLNDPHWGRGDDSSGQDSPRPDDQRPADPPRPPPPQQPPRGGPNQGPPDLDELWRDFNRKLTGLFGGGRGRGPGNGGLGGGGFQPDMKGAGIGVGMIAAVAVVIWLASGIFIVREGEQAVVTTFGKYDSTRNAGLNWRMPFPIQRHETVRVTQIRSVDVGRDSVIKSTGLRESAMLTQDENIVEIKFAVQYRLNDARAYLFESKSPDDAVVQAAESAVREVVGKMSMDNAMADERDQIAPRVRDLMQTILDRYRVGIEVVAVNMQQGGVRPPEQVQAAFDDVLKAGQERERVKNEAQAYANDVVPRAVGTAARLTQEAEGYKARIVAQAEGDAQRFSSVLGEYQKAPQVTRERMYLDAMQEIYSGVNKVIIDSRSGGNLMYLPLDRLLQSTGAAGAAAPAQAAPAPAPATPAPAADARSRDNARARESR</sequence>
<evidence type="ECO:0000256" key="1">
    <source>
        <dbReference type="ARBA" id="ARBA00004167"/>
    </source>
</evidence>
<dbReference type="InterPro" id="IPR010201">
    <property type="entry name" value="HflK"/>
</dbReference>
<feature type="compositionally biased region" description="Pro residues" evidence="7">
    <location>
        <begin position="50"/>
        <end position="62"/>
    </location>
</feature>
<comment type="subunit">
    <text evidence="6">HflC and HflK may interact to form a multimeric complex.</text>
</comment>
<comment type="subcellular location">
    <subcellularLocation>
        <location evidence="1">Membrane</location>
        <topology evidence="1">Single-pass membrane protein</topology>
    </subcellularLocation>
</comment>
<gene>
    <name evidence="9" type="primary">hflK</name>
    <name evidence="9" type="ORF">H0I39_16220</name>
</gene>
<feature type="domain" description="Band 7" evidence="8">
    <location>
        <begin position="129"/>
        <end position="304"/>
    </location>
</feature>
<evidence type="ECO:0000256" key="2">
    <source>
        <dbReference type="ARBA" id="ARBA00006971"/>
    </source>
</evidence>
<evidence type="ECO:0000256" key="3">
    <source>
        <dbReference type="ARBA" id="ARBA00022692"/>
    </source>
</evidence>
<dbReference type="RefSeq" id="WP_180551176.1">
    <property type="nucleotide sequence ID" value="NZ_JACCKX010000001.1"/>
</dbReference>
<feature type="compositionally biased region" description="Basic and acidic residues" evidence="7">
    <location>
        <begin position="438"/>
        <end position="450"/>
    </location>
</feature>
<dbReference type="Pfam" id="PF01145">
    <property type="entry name" value="Band_7"/>
    <property type="match status" value="1"/>
</dbReference>
<evidence type="ECO:0000256" key="5">
    <source>
        <dbReference type="ARBA" id="ARBA00023136"/>
    </source>
</evidence>
<feature type="region of interest" description="Disordered" evidence="7">
    <location>
        <begin position="21"/>
        <end position="74"/>
    </location>
</feature>
<dbReference type="PANTHER" id="PTHR43327:SF2">
    <property type="entry name" value="MODULATOR OF FTSH PROTEASE HFLK"/>
    <property type="match status" value="1"/>
</dbReference>
<dbReference type="GO" id="GO:0008233">
    <property type="term" value="F:peptidase activity"/>
    <property type="evidence" value="ECO:0007669"/>
    <property type="project" value="UniProtKB-KW"/>
</dbReference>
<evidence type="ECO:0000256" key="4">
    <source>
        <dbReference type="ARBA" id="ARBA00022989"/>
    </source>
</evidence>
<dbReference type="Pfam" id="PF12221">
    <property type="entry name" value="HflK_N"/>
    <property type="match status" value="1"/>
</dbReference>
<dbReference type="PANTHER" id="PTHR43327">
    <property type="entry name" value="STOMATIN-LIKE PROTEIN 2, MITOCHONDRIAL"/>
    <property type="match status" value="1"/>
</dbReference>